<organism evidence="9 10">
    <name type="scientific">Corynebacterium freneyi DNF00450</name>
    <dbReference type="NCBI Taxonomy" id="1287475"/>
    <lineage>
        <taxon>Bacteria</taxon>
        <taxon>Bacillati</taxon>
        <taxon>Actinomycetota</taxon>
        <taxon>Actinomycetes</taxon>
        <taxon>Mycobacteriales</taxon>
        <taxon>Corynebacteriaceae</taxon>
        <taxon>Corynebacterium</taxon>
    </lineage>
</organism>
<proteinExistence type="inferred from homology"/>
<dbReference type="CDD" id="cd00515">
    <property type="entry name" value="HAM1"/>
    <property type="match status" value="1"/>
</dbReference>
<dbReference type="GO" id="GO:0009117">
    <property type="term" value="P:nucleotide metabolic process"/>
    <property type="evidence" value="ECO:0007669"/>
    <property type="project" value="UniProtKB-KW"/>
</dbReference>
<reference evidence="9 10" key="1">
    <citation type="submission" date="2014-07" db="EMBL/GenBank/DDBJ databases">
        <authorList>
            <person name="McCorrison J."/>
            <person name="Sanka R."/>
            <person name="Torralba M."/>
            <person name="Gillis M."/>
            <person name="Haft D.H."/>
            <person name="Methe B."/>
            <person name="Sutton G."/>
            <person name="Nelson K.E."/>
        </authorList>
    </citation>
    <scope>NUCLEOTIDE SEQUENCE [LARGE SCALE GENOMIC DNA]</scope>
    <source>
        <strain evidence="9 10">DNF00450</strain>
    </source>
</reference>
<feature type="region of interest" description="Disordered" evidence="8">
    <location>
        <begin position="183"/>
        <end position="212"/>
    </location>
</feature>
<dbReference type="EC" id="3.6.1.66" evidence="7"/>
<dbReference type="GO" id="GO:0035870">
    <property type="term" value="F:dITP diphosphatase activity"/>
    <property type="evidence" value="ECO:0007669"/>
    <property type="project" value="UniProtKB-UniRule"/>
</dbReference>
<feature type="binding site" evidence="7">
    <location>
        <position position="72"/>
    </location>
    <ligand>
        <name>Mg(2+)</name>
        <dbReference type="ChEBI" id="CHEBI:18420"/>
    </ligand>
</feature>
<evidence type="ECO:0000256" key="7">
    <source>
        <dbReference type="HAMAP-Rule" id="MF_01405"/>
    </source>
</evidence>
<dbReference type="Gene3D" id="3.90.950.10">
    <property type="match status" value="1"/>
</dbReference>
<dbReference type="GO" id="GO:0036220">
    <property type="term" value="F:ITP diphosphatase activity"/>
    <property type="evidence" value="ECO:0007669"/>
    <property type="project" value="UniProtKB-UniRule"/>
</dbReference>
<accession>A0A095Y818</accession>
<dbReference type="GO" id="GO:0036222">
    <property type="term" value="F:XTP diphosphatase activity"/>
    <property type="evidence" value="ECO:0007669"/>
    <property type="project" value="UniProtKB-UniRule"/>
</dbReference>
<dbReference type="Pfam" id="PF01725">
    <property type="entry name" value="Ham1p_like"/>
    <property type="match status" value="1"/>
</dbReference>
<comment type="similarity">
    <text evidence="1 7">Belongs to the HAM1 NTPase family.</text>
</comment>
<dbReference type="GO" id="GO:0005829">
    <property type="term" value="C:cytosol"/>
    <property type="evidence" value="ECO:0007669"/>
    <property type="project" value="TreeGrafter"/>
</dbReference>
<keyword evidence="4 7" id="KW-0378">Hydrolase</keyword>
<feature type="binding site" evidence="7">
    <location>
        <begin position="214"/>
        <end position="215"/>
    </location>
    <ligand>
        <name>substrate</name>
    </ligand>
</feature>
<comment type="catalytic activity">
    <reaction evidence="7">
        <text>XTP + H2O = XMP + diphosphate + H(+)</text>
        <dbReference type="Rhea" id="RHEA:28610"/>
        <dbReference type="ChEBI" id="CHEBI:15377"/>
        <dbReference type="ChEBI" id="CHEBI:15378"/>
        <dbReference type="ChEBI" id="CHEBI:33019"/>
        <dbReference type="ChEBI" id="CHEBI:57464"/>
        <dbReference type="ChEBI" id="CHEBI:61314"/>
        <dbReference type="EC" id="3.6.1.66"/>
    </reaction>
</comment>
<comment type="catalytic activity">
    <reaction evidence="7">
        <text>ITP + H2O = IMP + diphosphate + H(+)</text>
        <dbReference type="Rhea" id="RHEA:29399"/>
        <dbReference type="ChEBI" id="CHEBI:15377"/>
        <dbReference type="ChEBI" id="CHEBI:15378"/>
        <dbReference type="ChEBI" id="CHEBI:33019"/>
        <dbReference type="ChEBI" id="CHEBI:58053"/>
        <dbReference type="ChEBI" id="CHEBI:61402"/>
        <dbReference type="EC" id="3.6.1.66"/>
    </reaction>
</comment>
<dbReference type="InterPro" id="IPR029001">
    <property type="entry name" value="ITPase-like_fam"/>
</dbReference>
<dbReference type="InterPro" id="IPR020922">
    <property type="entry name" value="dITP/XTP_pyrophosphatase"/>
</dbReference>
<dbReference type="GO" id="GO:0000166">
    <property type="term" value="F:nucleotide binding"/>
    <property type="evidence" value="ECO:0007669"/>
    <property type="project" value="UniProtKB-KW"/>
</dbReference>
<dbReference type="GO" id="GO:0009146">
    <property type="term" value="P:purine nucleoside triphosphate catabolic process"/>
    <property type="evidence" value="ECO:0007669"/>
    <property type="project" value="UniProtKB-UniRule"/>
</dbReference>
<comment type="subunit">
    <text evidence="7">Homodimer.</text>
</comment>
<protein>
    <recommendedName>
        <fullName evidence="7">dITP/XTP pyrophosphatase</fullName>
        <ecNumber evidence="7">3.6.1.66</ecNumber>
    </recommendedName>
    <alternativeName>
        <fullName evidence="7">Non-canonical purine NTP pyrophosphatase</fullName>
    </alternativeName>
    <alternativeName>
        <fullName evidence="7">Non-standard purine NTP pyrophosphatase</fullName>
    </alternativeName>
    <alternativeName>
        <fullName evidence="7">Nucleoside-triphosphate diphosphatase</fullName>
    </alternativeName>
    <alternativeName>
        <fullName evidence="7">Nucleoside-triphosphate pyrophosphatase</fullName>
        <shortName evidence="7">NTPase</shortName>
    </alternativeName>
</protein>
<dbReference type="PANTHER" id="PTHR11067:SF9">
    <property type="entry name" value="INOSINE TRIPHOSPHATE PYROPHOSPHATASE"/>
    <property type="match status" value="1"/>
</dbReference>
<dbReference type="Proteomes" id="UP000029548">
    <property type="component" value="Unassembled WGS sequence"/>
</dbReference>
<evidence type="ECO:0000313" key="10">
    <source>
        <dbReference type="Proteomes" id="UP000029548"/>
    </source>
</evidence>
<evidence type="ECO:0000256" key="1">
    <source>
        <dbReference type="ARBA" id="ARBA00008023"/>
    </source>
</evidence>
<feature type="compositionally biased region" description="Basic and acidic residues" evidence="8">
    <location>
        <begin position="183"/>
        <end position="192"/>
    </location>
</feature>
<feature type="active site" description="Proton acceptor" evidence="7">
    <location>
        <position position="72"/>
    </location>
</feature>
<dbReference type="eggNOG" id="COG0127">
    <property type="taxonomic scope" value="Bacteria"/>
</dbReference>
<keyword evidence="2 7" id="KW-0479">Metal-binding</keyword>
<comment type="cofactor">
    <cofactor evidence="7">
        <name>Mg(2+)</name>
        <dbReference type="ChEBI" id="CHEBI:18420"/>
    </cofactor>
    <text evidence="7">Binds 1 Mg(2+) ion per subunit.</text>
</comment>
<evidence type="ECO:0000256" key="6">
    <source>
        <dbReference type="ARBA" id="ARBA00023080"/>
    </source>
</evidence>
<feature type="binding site" evidence="7">
    <location>
        <begin position="7"/>
        <end position="12"/>
    </location>
    <ligand>
        <name>substrate</name>
    </ligand>
</feature>
<evidence type="ECO:0000256" key="3">
    <source>
        <dbReference type="ARBA" id="ARBA00022741"/>
    </source>
</evidence>
<dbReference type="RefSeq" id="WP_035120176.1">
    <property type="nucleotide sequence ID" value="NZ_JRNE01000022.1"/>
</dbReference>
<dbReference type="PANTHER" id="PTHR11067">
    <property type="entry name" value="INOSINE TRIPHOSPHATE PYROPHOSPHATASE/HAM1 PROTEIN"/>
    <property type="match status" value="1"/>
</dbReference>
<keyword evidence="3 7" id="KW-0547">Nucleotide-binding</keyword>
<feature type="binding site" evidence="7">
    <location>
        <position position="209"/>
    </location>
    <ligand>
        <name>substrate</name>
    </ligand>
</feature>
<feature type="binding site" evidence="7">
    <location>
        <begin position="170"/>
        <end position="173"/>
    </location>
    <ligand>
        <name>substrate</name>
    </ligand>
</feature>
<feature type="binding site" evidence="7">
    <location>
        <position position="73"/>
    </location>
    <ligand>
        <name>substrate</name>
    </ligand>
</feature>
<dbReference type="HAMAP" id="MF_01405">
    <property type="entry name" value="Non_canon_purine_NTPase"/>
    <property type="match status" value="1"/>
</dbReference>
<comment type="catalytic activity">
    <reaction evidence="7">
        <text>dITP + H2O = dIMP + diphosphate + H(+)</text>
        <dbReference type="Rhea" id="RHEA:28342"/>
        <dbReference type="ChEBI" id="CHEBI:15377"/>
        <dbReference type="ChEBI" id="CHEBI:15378"/>
        <dbReference type="ChEBI" id="CHEBI:33019"/>
        <dbReference type="ChEBI" id="CHEBI:61194"/>
        <dbReference type="ChEBI" id="CHEBI:61382"/>
        <dbReference type="EC" id="3.6.1.66"/>
    </reaction>
</comment>
<dbReference type="GO" id="GO:0017111">
    <property type="term" value="F:ribonucleoside triphosphate phosphatase activity"/>
    <property type="evidence" value="ECO:0007669"/>
    <property type="project" value="InterPro"/>
</dbReference>
<dbReference type="GO" id="GO:0046872">
    <property type="term" value="F:metal ion binding"/>
    <property type="evidence" value="ECO:0007669"/>
    <property type="project" value="UniProtKB-KW"/>
</dbReference>
<comment type="caution">
    <text evidence="7">Lacks conserved residue(s) required for the propagation of feature annotation.</text>
</comment>
<name>A0A095Y818_9CORY</name>
<evidence type="ECO:0000313" key="9">
    <source>
        <dbReference type="EMBL" id="KGF18378.1"/>
    </source>
</evidence>
<evidence type="ECO:0000256" key="2">
    <source>
        <dbReference type="ARBA" id="ARBA00022723"/>
    </source>
</evidence>
<comment type="function">
    <text evidence="7">Pyrophosphatase that catalyzes the hydrolysis of nucleoside triphosphates to their monophosphate derivatives, with a high preference for the non-canonical purine nucleotides XTP (xanthosine triphosphate), dITP (deoxyinosine triphosphate) and ITP. Seems to function as a house-cleaning enzyme that removes non-canonical purine nucleotides from the nucleotide pool, thus preventing their incorporation into DNA/RNA and avoiding chromosomal lesions.</text>
</comment>
<evidence type="ECO:0000256" key="5">
    <source>
        <dbReference type="ARBA" id="ARBA00022842"/>
    </source>
</evidence>
<comment type="caution">
    <text evidence="9">The sequence shown here is derived from an EMBL/GenBank/DDBJ whole genome shotgun (WGS) entry which is preliminary data.</text>
</comment>
<dbReference type="AlphaFoldDB" id="A0A095Y818"/>
<dbReference type="InterPro" id="IPR002637">
    <property type="entry name" value="RdgB/HAM1"/>
</dbReference>
<dbReference type="EMBL" id="JRNE01000022">
    <property type="protein sequence ID" value="KGF18378.1"/>
    <property type="molecule type" value="Genomic_DNA"/>
</dbReference>
<keyword evidence="6 7" id="KW-0546">Nucleotide metabolism</keyword>
<sequence>MKLLVATRNRKKLEELSRLLEGAGVEGVELLSIDDVDAYPERPEDGRTFEDNALIKAHDGADATGLPCLADDSGLSVDELNGMPGVLSARWSGGHGDDAANNELLLGQLRDIPDNRRGASFVSSVVMVVPGAGEVGDGVAPDSGDGDLALSFHGEWRGRVLTAPRGDGGFGYDPLFVPREEDTRVKAGRDLDTAGDQPRTAAELPPEEKDAISHRGRALRQLVPALADLAKSLR</sequence>
<gene>
    <name evidence="9" type="ORF">HMPREF1650_01795</name>
</gene>
<evidence type="ECO:0000256" key="4">
    <source>
        <dbReference type="ARBA" id="ARBA00022801"/>
    </source>
</evidence>
<keyword evidence="5 7" id="KW-0460">Magnesium</keyword>
<evidence type="ECO:0000256" key="8">
    <source>
        <dbReference type="SAM" id="MobiDB-lite"/>
    </source>
</evidence>
<dbReference type="SUPFAM" id="SSF52972">
    <property type="entry name" value="ITPase-like"/>
    <property type="match status" value="1"/>
</dbReference>